<keyword evidence="1" id="KW-0472">Membrane</keyword>
<dbReference type="EMBL" id="JAVDTX010000003">
    <property type="protein sequence ID" value="MDR6844799.1"/>
    <property type="molecule type" value="Genomic_DNA"/>
</dbReference>
<gene>
    <name evidence="2" type="ORF">J2W95_001498</name>
</gene>
<name>A0ABU1S1B4_9FLAO</name>
<evidence type="ECO:0000313" key="3">
    <source>
        <dbReference type="Proteomes" id="UP001261871"/>
    </source>
</evidence>
<evidence type="ECO:0000256" key="1">
    <source>
        <dbReference type="SAM" id="Phobius"/>
    </source>
</evidence>
<accession>A0ABU1S1B4</accession>
<keyword evidence="1" id="KW-0812">Transmembrane</keyword>
<feature type="transmembrane region" description="Helical" evidence="1">
    <location>
        <begin position="43"/>
        <end position="63"/>
    </location>
</feature>
<proteinExistence type="predicted"/>
<evidence type="ECO:0000313" key="2">
    <source>
        <dbReference type="EMBL" id="MDR6844799.1"/>
    </source>
</evidence>
<protein>
    <submittedName>
        <fullName evidence="2">Uncharacterized protein</fullName>
    </submittedName>
</protein>
<reference evidence="2 3" key="1">
    <citation type="submission" date="2023-07" db="EMBL/GenBank/DDBJ databases">
        <title>Sorghum-associated microbial communities from plants grown in Nebraska, USA.</title>
        <authorList>
            <person name="Schachtman D."/>
        </authorList>
    </citation>
    <scope>NUCLEOTIDE SEQUENCE [LARGE SCALE GENOMIC DNA]</scope>
    <source>
        <strain evidence="2 3">BE124</strain>
    </source>
</reference>
<keyword evidence="3" id="KW-1185">Reference proteome</keyword>
<comment type="caution">
    <text evidence="2">The sequence shown here is derived from an EMBL/GenBank/DDBJ whole genome shotgun (WGS) entry which is preliminary data.</text>
</comment>
<sequence>MLLSPFLPQIYHKLNLLKIMVVKYTLRNIPFKIYSINALNTRLLAILLIFNILNHFLLATISLSD</sequence>
<dbReference type="Proteomes" id="UP001261871">
    <property type="component" value="Unassembled WGS sequence"/>
</dbReference>
<keyword evidence="1" id="KW-1133">Transmembrane helix</keyword>
<organism evidence="2 3">
    <name type="scientific">Flavobacterium granuli</name>
    <dbReference type="NCBI Taxonomy" id="280093"/>
    <lineage>
        <taxon>Bacteria</taxon>
        <taxon>Pseudomonadati</taxon>
        <taxon>Bacteroidota</taxon>
        <taxon>Flavobacteriia</taxon>
        <taxon>Flavobacteriales</taxon>
        <taxon>Flavobacteriaceae</taxon>
        <taxon>Flavobacterium</taxon>
    </lineage>
</organism>